<name>A0ABP0S9X6_9DINO</name>
<dbReference type="PANTHER" id="PTHR13800:SF12">
    <property type="entry name" value="TRANSIENT RECEPTOR POTENTIAL CATION CHANNEL SUBFAMILY M MEMBER-LIKE 2"/>
    <property type="match status" value="1"/>
</dbReference>
<gene>
    <name evidence="2" type="ORF">SCF082_LOCUS50744</name>
</gene>
<comment type="caution">
    <text evidence="2">The sequence shown here is derived from an EMBL/GenBank/DDBJ whole genome shotgun (WGS) entry which is preliminary data.</text>
</comment>
<evidence type="ECO:0000313" key="3">
    <source>
        <dbReference type="Proteomes" id="UP001642464"/>
    </source>
</evidence>
<keyword evidence="2" id="KW-0675">Receptor</keyword>
<organism evidence="2 3">
    <name type="scientific">Durusdinium trenchii</name>
    <dbReference type="NCBI Taxonomy" id="1381693"/>
    <lineage>
        <taxon>Eukaryota</taxon>
        <taxon>Sar</taxon>
        <taxon>Alveolata</taxon>
        <taxon>Dinophyceae</taxon>
        <taxon>Suessiales</taxon>
        <taxon>Symbiodiniaceae</taxon>
        <taxon>Durusdinium</taxon>
    </lineage>
</organism>
<accession>A0ABP0S9X6</accession>
<keyword evidence="3" id="KW-1185">Reference proteome</keyword>
<dbReference type="InterPro" id="IPR041491">
    <property type="entry name" value="TRPM_SLOG"/>
</dbReference>
<dbReference type="InterPro" id="IPR050927">
    <property type="entry name" value="TRPM"/>
</dbReference>
<reference evidence="2 3" key="1">
    <citation type="submission" date="2024-02" db="EMBL/GenBank/DDBJ databases">
        <authorList>
            <person name="Chen Y."/>
            <person name="Shah S."/>
            <person name="Dougan E. K."/>
            <person name="Thang M."/>
            <person name="Chan C."/>
        </authorList>
    </citation>
    <scope>NUCLEOTIDE SEQUENCE [LARGE SCALE GENOMIC DNA]</scope>
</reference>
<dbReference type="Pfam" id="PF18139">
    <property type="entry name" value="LSDAT_euk"/>
    <property type="match status" value="1"/>
</dbReference>
<protein>
    <submittedName>
        <fullName evidence="2">Transient receptor potential cation channel subfamily M member 7 (Channel-kinase 1) (Long transient receptor potential channel 7) (LTrpC-7) (LTrpC7)</fullName>
    </submittedName>
</protein>
<evidence type="ECO:0000313" key="2">
    <source>
        <dbReference type="EMBL" id="CAK9109182.1"/>
    </source>
</evidence>
<feature type="domain" description="TRPM SLOG" evidence="1">
    <location>
        <begin position="35"/>
        <end position="120"/>
    </location>
</feature>
<dbReference type="PANTHER" id="PTHR13800">
    <property type="entry name" value="TRANSIENT RECEPTOR POTENTIAL CATION CHANNEL, SUBFAMILY M, MEMBER 6"/>
    <property type="match status" value="1"/>
</dbReference>
<dbReference type="Proteomes" id="UP001642464">
    <property type="component" value="Unassembled WGS sequence"/>
</dbReference>
<dbReference type="EMBL" id="CAXAMM010043239">
    <property type="protein sequence ID" value="CAK9109182.1"/>
    <property type="molecule type" value="Genomic_DNA"/>
</dbReference>
<sequence length="175" mass="19066">MFISTPIDSPISTLTWCPFHRRFPLRAFRSIRWAAEVWDLEAPRLLLSIVGGAGEMNLDPAVEAHFCEELVGAAKQTHGWVITGGTDSGVMDLVGRAMHRHDARRTVPCIGVTPFGALKDAWRATLDPVEAGTRVSALALPRQETGRGFWLSPDGHVLAPLMLAESEEIGIGSNQ</sequence>
<proteinExistence type="predicted"/>
<evidence type="ECO:0000259" key="1">
    <source>
        <dbReference type="Pfam" id="PF18139"/>
    </source>
</evidence>